<protein>
    <submittedName>
        <fullName evidence="1">Uncharacterized protein</fullName>
    </submittedName>
</protein>
<dbReference type="EMBL" id="CAJOBP010002162">
    <property type="protein sequence ID" value="CAF4338166.1"/>
    <property type="molecule type" value="Genomic_DNA"/>
</dbReference>
<dbReference type="EMBL" id="CAJNYT010001771">
    <property type="protein sequence ID" value="CAF3428920.1"/>
    <property type="molecule type" value="Genomic_DNA"/>
</dbReference>
<proteinExistence type="predicted"/>
<dbReference type="EMBL" id="CAJOBR010002439">
    <property type="protein sequence ID" value="CAF4681904.1"/>
    <property type="molecule type" value="Genomic_DNA"/>
</dbReference>
<evidence type="ECO:0000313" key="1">
    <source>
        <dbReference type="EMBL" id="CAF3428920.1"/>
    </source>
</evidence>
<comment type="caution">
    <text evidence="1">The sequence shown here is derived from an EMBL/GenBank/DDBJ whole genome shotgun (WGS) entry which is preliminary data.</text>
</comment>
<evidence type="ECO:0000313" key="3">
    <source>
        <dbReference type="EMBL" id="CAF4445670.1"/>
    </source>
</evidence>
<evidence type="ECO:0000313" key="4">
    <source>
        <dbReference type="EMBL" id="CAF4681904.1"/>
    </source>
</evidence>
<evidence type="ECO:0000313" key="6">
    <source>
        <dbReference type="Proteomes" id="UP000663873"/>
    </source>
</evidence>
<evidence type="ECO:0000313" key="5">
    <source>
        <dbReference type="Proteomes" id="UP000663872"/>
    </source>
</evidence>
<name>A0A818CDH8_9BILA</name>
<dbReference type="Proteomes" id="UP000663851">
    <property type="component" value="Unassembled WGS sequence"/>
</dbReference>
<dbReference type="EMBL" id="CAJOBO010002341">
    <property type="protein sequence ID" value="CAF4445670.1"/>
    <property type="molecule type" value="Genomic_DNA"/>
</dbReference>
<dbReference type="Proteomes" id="UP000663873">
    <property type="component" value="Unassembled WGS sequence"/>
</dbReference>
<dbReference type="Proteomes" id="UP000663872">
    <property type="component" value="Unassembled WGS sequence"/>
</dbReference>
<organism evidence="1 5">
    <name type="scientific">Rotaria socialis</name>
    <dbReference type="NCBI Taxonomy" id="392032"/>
    <lineage>
        <taxon>Eukaryota</taxon>
        <taxon>Metazoa</taxon>
        <taxon>Spiralia</taxon>
        <taxon>Gnathifera</taxon>
        <taxon>Rotifera</taxon>
        <taxon>Eurotatoria</taxon>
        <taxon>Bdelloidea</taxon>
        <taxon>Philodinida</taxon>
        <taxon>Philodinidae</taxon>
        <taxon>Rotaria</taxon>
    </lineage>
</organism>
<sequence length="90" mass="10355">MPPTTLNMDITVLPPDVLSLYDKSFYELVCLQLDDNRYIIKPGCKSNLRYFTQLLNVKNQEYLKTIALRIKPKQTSNDDDNNSNNNTLAS</sequence>
<dbReference type="Proteomes" id="UP000663848">
    <property type="component" value="Unassembled WGS sequence"/>
</dbReference>
<gene>
    <name evidence="1" type="ORF">GRG538_LOCUS12478</name>
    <name evidence="3" type="ORF">HFQ381_LOCUS23476</name>
    <name evidence="4" type="ORF">QYT958_LOCUS16677</name>
    <name evidence="2" type="ORF">UJA718_LOCUS14953</name>
</gene>
<evidence type="ECO:0000313" key="2">
    <source>
        <dbReference type="EMBL" id="CAF4338166.1"/>
    </source>
</evidence>
<dbReference type="AlphaFoldDB" id="A0A818CDH8"/>
<reference evidence="1" key="1">
    <citation type="submission" date="2021-02" db="EMBL/GenBank/DDBJ databases">
        <authorList>
            <person name="Nowell W R."/>
        </authorList>
    </citation>
    <scope>NUCLEOTIDE SEQUENCE</scope>
</reference>
<accession>A0A818CDH8</accession>
<keyword evidence="6" id="KW-1185">Reference proteome</keyword>